<protein>
    <submittedName>
        <fullName evidence="1">Uncharacterized protein</fullName>
    </submittedName>
</protein>
<evidence type="ECO:0000313" key="1">
    <source>
        <dbReference type="EMBL" id="KKL56344.1"/>
    </source>
</evidence>
<accession>A0A0F9D465</accession>
<proteinExistence type="predicted"/>
<name>A0A0F9D465_9ZZZZ</name>
<organism evidence="1">
    <name type="scientific">marine sediment metagenome</name>
    <dbReference type="NCBI Taxonomy" id="412755"/>
    <lineage>
        <taxon>unclassified sequences</taxon>
        <taxon>metagenomes</taxon>
        <taxon>ecological metagenomes</taxon>
    </lineage>
</organism>
<gene>
    <name evidence="1" type="ORF">LCGC14_2246390</name>
</gene>
<comment type="caution">
    <text evidence="1">The sequence shown here is derived from an EMBL/GenBank/DDBJ whole genome shotgun (WGS) entry which is preliminary data.</text>
</comment>
<dbReference type="AlphaFoldDB" id="A0A0F9D465"/>
<sequence length="36" mass="3905">MLILAVGGIGRKECTHKSHVASVVREENATTKMVTH</sequence>
<reference evidence="1" key="1">
    <citation type="journal article" date="2015" name="Nature">
        <title>Complex archaea that bridge the gap between prokaryotes and eukaryotes.</title>
        <authorList>
            <person name="Spang A."/>
            <person name="Saw J.H."/>
            <person name="Jorgensen S.L."/>
            <person name="Zaremba-Niedzwiedzka K."/>
            <person name="Martijn J."/>
            <person name="Lind A.E."/>
            <person name="van Eijk R."/>
            <person name="Schleper C."/>
            <person name="Guy L."/>
            <person name="Ettema T.J."/>
        </authorList>
    </citation>
    <scope>NUCLEOTIDE SEQUENCE</scope>
</reference>
<dbReference type="EMBL" id="LAZR01030527">
    <property type="protein sequence ID" value="KKL56344.1"/>
    <property type="molecule type" value="Genomic_DNA"/>
</dbReference>